<protein>
    <submittedName>
        <fullName evidence="1">Uncharacterized protein</fullName>
    </submittedName>
</protein>
<dbReference type="VEuPathDB" id="FungiDB:CC77DRAFT_101579"/>
<organism evidence="1 2">
    <name type="scientific">Alternaria alternata</name>
    <name type="common">Alternaria rot fungus</name>
    <name type="synonym">Torula alternata</name>
    <dbReference type="NCBI Taxonomy" id="5599"/>
    <lineage>
        <taxon>Eukaryota</taxon>
        <taxon>Fungi</taxon>
        <taxon>Dikarya</taxon>
        <taxon>Ascomycota</taxon>
        <taxon>Pezizomycotina</taxon>
        <taxon>Dothideomycetes</taxon>
        <taxon>Pleosporomycetidae</taxon>
        <taxon>Pleosporales</taxon>
        <taxon>Pleosporineae</taxon>
        <taxon>Pleosporaceae</taxon>
        <taxon>Alternaria</taxon>
        <taxon>Alternaria sect. Alternaria</taxon>
        <taxon>Alternaria alternata complex</taxon>
    </lineage>
</organism>
<proteinExistence type="predicted"/>
<dbReference type="GeneID" id="29109687"/>
<accession>A0A177DMW5</accession>
<keyword evidence="2" id="KW-1185">Reference proteome</keyword>
<dbReference type="AlphaFoldDB" id="A0A177DMW5"/>
<dbReference type="EMBL" id="KV441479">
    <property type="protein sequence ID" value="OAG20159.1"/>
    <property type="molecule type" value="Genomic_DNA"/>
</dbReference>
<gene>
    <name evidence="1" type="ORF">CC77DRAFT_101579</name>
</gene>
<sequence length="170" mass="19024">MNTMYSPTFTVDEPFPIANNINNLLCLEPLCHISSTLSLLLHQTPRSNKNVQTQLLLAHCVRAHQTRLREPIHDVWQRPRKPVSTTVSSRCRSRFGLFRSLQRLHGNLGKETRSLENSAASRLGVAAEKASRLGTSKLGRYKVISGQYVGRLSGQAGNEVRGTTICWTRS</sequence>
<dbReference type="Proteomes" id="UP000077248">
    <property type="component" value="Unassembled WGS sequence"/>
</dbReference>
<evidence type="ECO:0000313" key="1">
    <source>
        <dbReference type="EMBL" id="OAG20159.1"/>
    </source>
</evidence>
<name>A0A177DMW5_ALTAL</name>
<dbReference type="RefSeq" id="XP_018385580.1">
    <property type="nucleotide sequence ID" value="XM_018524093.1"/>
</dbReference>
<dbReference type="KEGG" id="aalt:CC77DRAFT_101579"/>
<evidence type="ECO:0000313" key="2">
    <source>
        <dbReference type="Proteomes" id="UP000077248"/>
    </source>
</evidence>
<reference evidence="1 2" key="1">
    <citation type="submission" date="2016-05" db="EMBL/GenBank/DDBJ databases">
        <title>Comparative analysis of secretome profiles of manganese(II)-oxidizing ascomycete fungi.</title>
        <authorList>
            <consortium name="DOE Joint Genome Institute"/>
            <person name="Zeiner C.A."/>
            <person name="Purvine S.O."/>
            <person name="Zink E.M."/>
            <person name="Wu S."/>
            <person name="Pasa-Tolic L."/>
            <person name="Chaput D.L."/>
            <person name="Haridas S."/>
            <person name="Grigoriev I.V."/>
            <person name="Santelli C.M."/>
            <person name="Hansel C.M."/>
        </authorList>
    </citation>
    <scope>NUCLEOTIDE SEQUENCE [LARGE SCALE GENOMIC DNA]</scope>
    <source>
        <strain evidence="1 2">SRC1lrK2f</strain>
    </source>
</reference>